<dbReference type="eggNOG" id="COG0668">
    <property type="taxonomic scope" value="Bacteria"/>
</dbReference>
<dbReference type="SUPFAM" id="SSF82861">
    <property type="entry name" value="Mechanosensitive channel protein MscS (YggB), transmembrane region"/>
    <property type="match status" value="1"/>
</dbReference>
<dbReference type="PANTHER" id="PTHR30221">
    <property type="entry name" value="SMALL-CONDUCTANCE MECHANOSENSITIVE CHANNEL"/>
    <property type="match status" value="1"/>
</dbReference>
<dbReference type="Proteomes" id="UP000002799">
    <property type="component" value="Chromosome"/>
</dbReference>
<dbReference type="Gene3D" id="3.30.70.100">
    <property type="match status" value="1"/>
</dbReference>
<evidence type="ECO:0000256" key="3">
    <source>
        <dbReference type="ARBA" id="ARBA00022475"/>
    </source>
</evidence>
<dbReference type="InterPro" id="IPR023408">
    <property type="entry name" value="MscS_beta-dom_sf"/>
</dbReference>
<dbReference type="InterPro" id="IPR006685">
    <property type="entry name" value="MscS_channel_2nd"/>
</dbReference>
<dbReference type="EMBL" id="CP007062">
    <property type="protein sequence ID" value="EEO42113.2"/>
    <property type="molecule type" value="Genomic_DNA"/>
</dbReference>
<dbReference type="Pfam" id="PF21082">
    <property type="entry name" value="MS_channel_3rd"/>
    <property type="match status" value="1"/>
</dbReference>
<dbReference type="InterPro" id="IPR011066">
    <property type="entry name" value="MscS_channel_C_sf"/>
</dbReference>
<dbReference type="InterPro" id="IPR049278">
    <property type="entry name" value="MS_channel_C"/>
</dbReference>
<keyword evidence="4 7" id="KW-0812">Transmembrane</keyword>
<evidence type="ECO:0000259" key="8">
    <source>
        <dbReference type="Pfam" id="PF00924"/>
    </source>
</evidence>
<proteinExistence type="inferred from homology"/>
<dbReference type="SUPFAM" id="SSF82689">
    <property type="entry name" value="Mechanosensitive channel protein MscS (YggB), C-terminal domain"/>
    <property type="match status" value="1"/>
</dbReference>
<dbReference type="GO" id="GO:0008381">
    <property type="term" value="F:mechanosensitive monoatomic ion channel activity"/>
    <property type="evidence" value="ECO:0007669"/>
    <property type="project" value="InterPro"/>
</dbReference>
<evidence type="ECO:0000256" key="1">
    <source>
        <dbReference type="ARBA" id="ARBA00004651"/>
    </source>
</evidence>
<dbReference type="HOGENOM" id="CLU_037945_1_1_0"/>
<dbReference type="PANTHER" id="PTHR30221:SF1">
    <property type="entry name" value="SMALL-CONDUCTANCE MECHANOSENSITIVE CHANNEL"/>
    <property type="match status" value="1"/>
</dbReference>
<dbReference type="AlphaFoldDB" id="A0A140PQG6"/>
<dbReference type="SUPFAM" id="SSF50182">
    <property type="entry name" value="Sm-like ribonucleoproteins"/>
    <property type="match status" value="1"/>
</dbReference>
<keyword evidence="6 7" id="KW-0472">Membrane</keyword>
<evidence type="ECO:0000259" key="9">
    <source>
        <dbReference type="Pfam" id="PF21082"/>
    </source>
</evidence>
<evidence type="ECO:0008006" key="12">
    <source>
        <dbReference type="Google" id="ProtNLM"/>
    </source>
</evidence>
<accession>A0A140PQG6</accession>
<evidence type="ECO:0000313" key="11">
    <source>
        <dbReference type="Proteomes" id="UP000002799"/>
    </source>
</evidence>
<feature type="domain" description="Mechanosensitive ion channel MscS C-terminal" evidence="9">
    <location>
        <begin position="188"/>
        <end position="270"/>
    </location>
</feature>
<organism evidence="10">
    <name type="scientific">Fusobacterium animalis 7_1</name>
    <dbReference type="NCBI Taxonomy" id="457405"/>
    <lineage>
        <taxon>Bacteria</taxon>
        <taxon>Fusobacteriati</taxon>
        <taxon>Fusobacteriota</taxon>
        <taxon>Fusobacteriia</taxon>
        <taxon>Fusobacteriales</taxon>
        <taxon>Fusobacteriaceae</taxon>
        <taxon>Fusobacterium</taxon>
    </lineage>
</organism>
<evidence type="ECO:0000256" key="5">
    <source>
        <dbReference type="ARBA" id="ARBA00022989"/>
    </source>
</evidence>
<dbReference type="InterPro" id="IPR011014">
    <property type="entry name" value="MscS_channel_TM-2"/>
</dbReference>
<dbReference type="InterPro" id="IPR045275">
    <property type="entry name" value="MscS_archaea/bacteria_type"/>
</dbReference>
<dbReference type="Pfam" id="PF00924">
    <property type="entry name" value="MS_channel_2nd"/>
    <property type="match status" value="1"/>
</dbReference>
<name>A0A140PQG6_9FUSO</name>
<evidence type="ECO:0000256" key="6">
    <source>
        <dbReference type="ARBA" id="ARBA00023136"/>
    </source>
</evidence>
<feature type="domain" description="Mechanosensitive ion channel MscS" evidence="8">
    <location>
        <begin position="111"/>
        <end position="179"/>
    </location>
</feature>
<comment type="subcellular location">
    <subcellularLocation>
        <location evidence="1">Cell membrane</location>
        <topology evidence="1">Multi-pass membrane protein</topology>
    </subcellularLocation>
</comment>
<feature type="transmembrane region" description="Helical" evidence="7">
    <location>
        <begin position="20"/>
        <end position="39"/>
    </location>
</feature>
<dbReference type="RefSeq" id="WP_016361289.1">
    <property type="nucleotide sequence ID" value="NZ_AKBT01000001.1"/>
</dbReference>
<feature type="transmembrane region" description="Helical" evidence="7">
    <location>
        <begin position="60"/>
        <end position="88"/>
    </location>
</feature>
<comment type="similarity">
    <text evidence="2">Belongs to the MscS (TC 1.A.23) family.</text>
</comment>
<protein>
    <recommendedName>
        <fullName evidence="12">Mechanosensitive ion channel protein MscS</fullName>
    </recommendedName>
</protein>
<gene>
    <name evidence="10" type="ORF">FSDG_00672</name>
</gene>
<dbReference type="Gene3D" id="1.10.287.1260">
    <property type="match status" value="1"/>
</dbReference>
<sequence>MKSTFYEKILENLLTSLEHYLPILAGKIIAFLLICFIWPKITRFLLKTLEKAMTLRHNDPLLISFLKSLIKTLMYIALAFIIIGIIGIKATSLVTILGTAGVAVGLALQGSLANLASGILILFFKQVSKGDFISSLDGTIEGTVQSIHILYTTIQQPNGPIIIVPNSQIANASIINYSKNPFRRLDLVYSASYDNSVDKVISVLHQVIENEPRIIKNNPNMPVTISLTKQNASSLDYVFRAWVRKEDYLDTMLDCNINVKKFFDKNGIEIPYNKLDLYVKNNLNIQKMRNKNNI</sequence>
<dbReference type="Gene3D" id="2.30.30.60">
    <property type="match status" value="1"/>
</dbReference>
<evidence type="ECO:0000313" key="10">
    <source>
        <dbReference type="EMBL" id="EEO42113.2"/>
    </source>
</evidence>
<dbReference type="KEGG" id="fne:FSDG_00672"/>
<reference evidence="10 11" key="1">
    <citation type="submission" date="2013-11" db="EMBL/GenBank/DDBJ databases">
        <title>The Genome Sequence of Fusobacterium sp. 7_1.</title>
        <authorList>
            <consortium name="The Broad Institute Genome Sequencing Platform"/>
            <person name="Earl A."/>
            <person name="Ward D."/>
            <person name="Feldgarden M."/>
            <person name="Gevers D."/>
            <person name="Strauss J."/>
            <person name="Ambrose C.E."/>
            <person name="Allen-Vercoe E."/>
            <person name="Walker B."/>
            <person name="Young S.K."/>
            <person name="Zeng Q."/>
            <person name="Gargeya S."/>
            <person name="Fitzgerald M."/>
            <person name="Haas B."/>
            <person name="Abouelleil A."/>
            <person name="Alvarado L."/>
            <person name="Arachchi H.M."/>
            <person name="Berlin A.M."/>
            <person name="Chapman S.B."/>
            <person name="Goldberg J."/>
            <person name="Griggs A."/>
            <person name="Gujja S."/>
            <person name="Hansen M."/>
            <person name="Howarth C."/>
            <person name="Imamovic A."/>
            <person name="Larimer J."/>
            <person name="McCowen C."/>
            <person name="Montmayeur A."/>
            <person name="Murphy C."/>
            <person name="Neiman D."/>
            <person name="Pearson M."/>
            <person name="Priest M."/>
            <person name="Roberts A."/>
            <person name="Saif S."/>
            <person name="Shea T."/>
            <person name="Sisk P."/>
            <person name="Sykes S."/>
            <person name="Wortman J."/>
            <person name="Nusbaum C."/>
            <person name="Birren B."/>
        </authorList>
    </citation>
    <scope>NUCLEOTIDE SEQUENCE [LARGE SCALE GENOMIC DNA]</scope>
    <source>
        <strain evidence="10 11">7_1</strain>
    </source>
</reference>
<keyword evidence="5 7" id="KW-1133">Transmembrane helix</keyword>
<keyword evidence="3" id="KW-1003">Cell membrane</keyword>
<evidence type="ECO:0000256" key="2">
    <source>
        <dbReference type="ARBA" id="ARBA00008017"/>
    </source>
</evidence>
<evidence type="ECO:0000256" key="7">
    <source>
        <dbReference type="SAM" id="Phobius"/>
    </source>
</evidence>
<dbReference type="GO" id="GO:0005886">
    <property type="term" value="C:plasma membrane"/>
    <property type="evidence" value="ECO:0007669"/>
    <property type="project" value="UniProtKB-SubCell"/>
</dbReference>
<dbReference type="InterPro" id="IPR010920">
    <property type="entry name" value="LSM_dom_sf"/>
</dbReference>
<evidence type="ECO:0000256" key="4">
    <source>
        <dbReference type="ARBA" id="ARBA00022692"/>
    </source>
</evidence>
<feature type="transmembrane region" description="Helical" evidence="7">
    <location>
        <begin position="100"/>
        <end position="124"/>
    </location>
</feature>